<comment type="caution">
    <text evidence="2">The sequence shown here is derived from an EMBL/GenBank/DDBJ whole genome shotgun (WGS) entry which is preliminary data.</text>
</comment>
<reference evidence="3" key="1">
    <citation type="submission" date="2017-04" db="EMBL/GenBank/DDBJ databases">
        <authorList>
            <person name="Bumgarner R.E."/>
            <person name="Fredricks D.N."/>
            <person name="Srinivasan S."/>
        </authorList>
    </citation>
    <scope>NUCLEOTIDE SEQUENCE [LARGE SCALE GENOMIC DNA]</scope>
    <source>
        <strain evidence="3">KA00405</strain>
    </source>
</reference>
<feature type="signal peptide" evidence="1">
    <location>
        <begin position="1"/>
        <end position="24"/>
    </location>
</feature>
<sequence length="374" mass="41824">MNKGLKVLSAVLTMSMVLASGVFAVDAEWDKDQLNLLKEYGFALPTETKEVKKDVLYKELVDDNFKASLKEYDKALKTLTSDAKTIQALGDARCQAQFDLDSANNEILASRKLMELAKGIGHIDEDYTVQTAWYNKEKKEYQVDQTDMTINNDNEFFAQDLAELKKLIKVNKELSSMSATDLAKKPLSFFVESDKDYGQLLMDNKKAIDKFFKKTEAPAYDALLNKVKTRFGANEKLHKTAEQVTDQTVSELTTKAKVATAKINLINDLAEKYKVTLRACSLADYTAKASGKAAAKKDAAKKDDVPNTASYFTIYVPTCEFAAPAVKYYGAAQVYEKALRRPLVCKKVETKTVEVPRFTFDELTAYDVACCCCK</sequence>
<evidence type="ECO:0000313" key="2">
    <source>
        <dbReference type="EMBL" id="PNH18437.1"/>
    </source>
</evidence>
<accession>A0A2J8B0Z8</accession>
<protein>
    <submittedName>
        <fullName evidence="2">Uncharacterized protein</fullName>
    </submittedName>
</protein>
<dbReference type="Proteomes" id="UP000236394">
    <property type="component" value="Unassembled WGS sequence"/>
</dbReference>
<evidence type="ECO:0000313" key="3">
    <source>
        <dbReference type="Proteomes" id="UP000236394"/>
    </source>
</evidence>
<proteinExistence type="predicted"/>
<dbReference type="RefSeq" id="WP_102892639.1">
    <property type="nucleotide sequence ID" value="NZ_NBZD01000003.1"/>
</dbReference>
<organism evidence="2 3">
    <name type="scientific">Mageeibacillus indolicus</name>
    <dbReference type="NCBI Taxonomy" id="884684"/>
    <lineage>
        <taxon>Bacteria</taxon>
        <taxon>Bacillati</taxon>
        <taxon>Bacillota</taxon>
        <taxon>Clostridia</taxon>
        <taxon>Eubacteriales</taxon>
        <taxon>Oscillospiraceae</taxon>
        <taxon>Mageeibacillus</taxon>
    </lineage>
</organism>
<keyword evidence="1" id="KW-0732">Signal</keyword>
<feature type="chain" id="PRO_5018084152" evidence="1">
    <location>
        <begin position="25"/>
        <end position="374"/>
    </location>
</feature>
<gene>
    <name evidence="2" type="ORF">B7R76_06245</name>
</gene>
<dbReference type="EMBL" id="NBZD01000003">
    <property type="protein sequence ID" value="PNH18437.1"/>
    <property type="molecule type" value="Genomic_DNA"/>
</dbReference>
<evidence type="ECO:0000256" key="1">
    <source>
        <dbReference type="SAM" id="SignalP"/>
    </source>
</evidence>
<name>A0A2J8B0Z8_9FIRM</name>
<dbReference type="AlphaFoldDB" id="A0A2J8B0Z8"/>